<protein>
    <submittedName>
        <fullName evidence="1">Uncharacterized protein</fullName>
    </submittedName>
</protein>
<comment type="caution">
    <text evidence="1">The sequence shown here is derived from an EMBL/GenBank/DDBJ whole genome shotgun (WGS) entry which is preliminary data.</text>
</comment>
<organism evidence="1 2">
    <name type="scientific">Botryosphaeria dothidea</name>
    <dbReference type="NCBI Taxonomy" id="55169"/>
    <lineage>
        <taxon>Eukaryota</taxon>
        <taxon>Fungi</taxon>
        <taxon>Dikarya</taxon>
        <taxon>Ascomycota</taxon>
        <taxon>Pezizomycotina</taxon>
        <taxon>Dothideomycetes</taxon>
        <taxon>Dothideomycetes incertae sedis</taxon>
        <taxon>Botryosphaeriales</taxon>
        <taxon>Botryosphaeriaceae</taxon>
        <taxon>Botryosphaeria</taxon>
    </lineage>
</organism>
<evidence type="ECO:0000313" key="2">
    <source>
        <dbReference type="Proteomes" id="UP000572817"/>
    </source>
</evidence>
<name>A0A8H4IMY7_9PEZI</name>
<dbReference type="Proteomes" id="UP000572817">
    <property type="component" value="Unassembled WGS sequence"/>
</dbReference>
<dbReference type="AlphaFoldDB" id="A0A8H4IMY7"/>
<accession>A0A8H4IMY7</accession>
<proteinExistence type="predicted"/>
<sequence length="223" mass="24292">MDSPQNLTDLTARLHACHITTSIGPANAPITNAPYLVGPALSPQSPHPADVLRAALDDALVQLSLGLHIDASALLAQSSAVLSDDEHAHAHAHAPSAAQTAALAAADLRVRRARLARGIGAHNRLAEHRGALGAAEIERRACALEGEVRGLEEWAAVVRAAVVRRERRERQAAVERERERAERGYARMRMGEEERLRKRGCMYAPYRHAGRERQREDAMDVDG</sequence>
<evidence type="ECO:0000313" key="1">
    <source>
        <dbReference type="EMBL" id="KAF4302963.1"/>
    </source>
</evidence>
<reference evidence="1" key="1">
    <citation type="submission" date="2020-04" db="EMBL/GenBank/DDBJ databases">
        <title>Genome Assembly and Annotation of Botryosphaeria dothidea sdau 11-99, a Latent Pathogen of Apple Fruit Ring Rot in China.</title>
        <authorList>
            <person name="Yu C."/>
            <person name="Diao Y."/>
            <person name="Lu Q."/>
            <person name="Zhao J."/>
            <person name="Cui S."/>
            <person name="Peng C."/>
            <person name="He B."/>
            <person name="Liu H."/>
        </authorList>
    </citation>
    <scope>NUCLEOTIDE SEQUENCE [LARGE SCALE GENOMIC DNA]</scope>
    <source>
        <strain evidence="1">Sdau11-99</strain>
    </source>
</reference>
<dbReference type="EMBL" id="WWBZ02000062">
    <property type="protein sequence ID" value="KAF4302963.1"/>
    <property type="molecule type" value="Genomic_DNA"/>
</dbReference>
<gene>
    <name evidence="1" type="ORF">GTA08_BOTSDO08605</name>
</gene>
<keyword evidence="2" id="KW-1185">Reference proteome</keyword>